<keyword evidence="4" id="KW-1185">Reference proteome</keyword>
<dbReference type="EMBL" id="CP013244">
    <property type="protein sequence ID" value="ANP48082.1"/>
    <property type="molecule type" value="Genomic_DNA"/>
</dbReference>
<dbReference type="SUPFAM" id="SSF117892">
    <property type="entry name" value="Band 7/SPFH domain"/>
    <property type="match status" value="1"/>
</dbReference>
<dbReference type="STRING" id="1759059.ATE48_13805"/>
<dbReference type="AlphaFoldDB" id="A0A1B1ANC4"/>
<proteinExistence type="predicted"/>
<gene>
    <name evidence="3" type="ORF">ATE48_13805</name>
</gene>
<evidence type="ECO:0000256" key="1">
    <source>
        <dbReference type="ARBA" id="ARBA00004167"/>
    </source>
</evidence>
<sequence length="437" mass="47564">MIIVVALAALLLISILLRVVVPTNMVHTVQSRRKTTSYGAGQKAGNVYYNWPSWMPFIGVSRIILPVNNFELSLSGYEAYDKDRVPFRLDLTAFFRIADTNVAAARIANMKELIAQLHFIVQGAARKILATHDIHQIMVDRATFGAQFTQEVATELANWGVEPVKNMELMDVRDAEGSRVIADIMAMKASNIQMTSRIEVANNLRAAQTAEIAARQEVEVREQEAQQVVGQRTAEKEKQVGIATERASQEVQAEAAITREREMQVVRVATMRQAEITKDQQVVAASQDKETTILRADGDLQATKLAAEGIRVEGNAKADAEKALQLAPVAAQIELAKEIGQNEGYQAYLVSIRGVEAYTQVGVEQAKAIGQAEVKVIANTGDTVQGVQDAMSLISPRGGTAIGGMLEALKNTTEGAALLERVLRREAARTAPDDSAT</sequence>
<dbReference type="OrthoDB" id="5501731at2"/>
<protein>
    <recommendedName>
        <fullName evidence="2">Band 7 domain-containing protein</fullName>
    </recommendedName>
</protein>
<dbReference type="GO" id="GO:0016020">
    <property type="term" value="C:membrane"/>
    <property type="evidence" value="ECO:0007669"/>
    <property type="project" value="UniProtKB-SubCell"/>
</dbReference>
<accession>A0A1B1ANC4</accession>
<dbReference type="Gene3D" id="3.30.479.30">
    <property type="entry name" value="Band 7 domain"/>
    <property type="match status" value="1"/>
</dbReference>
<evidence type="ECO:0000313" key="3">
    <source>
        <dbReference type="EMBL" id="ANP48082.1"/>
    </source>
</evidence>
<dbReference type="KEGG" id="cbot:ATE48_13805"/>
<comment type="subcellular location">
    <subcellularLocation>
        <location evidence="1">Membrane</location>
        <topology evidence="1">Single-pass membrane protein</topology>
    </subcellularLocation>
</comment>
<dbReference type="InterPro" id="IPR001107">
    <property type="entry name" value="Band_7"/>
</dbReference>
<evidence type="ECO:0000313" key="4">
    <source>
        <dbReference type="Proteomes" id="UP000092498"/>
    </source>
</evidence>
<dbReference type="InParanoid" id="A0A1B1ANC4"/>
<evidence type="ECO:0000259" key="2">
    <source>
        <dbReference type="Pfam" id="PF01145"/>
    </source>
</evidence>
<organism evidence="3 4">
    <name type="scientific">Candidatus Viadribacter manganicus</name>
    <dbReference type="NCBI Taxonomy" id="1759059"/>
    <lineage>
        <taxon>Bacteria</taxon>
        <taxon>Pseudomonadati</taxon>
        <taxon>Pseudomonadota</taxon>
        <taxon>Alphaproteobacteria</taxon>
        <taxon>Hyphomonadales</taxon>
        <taxon>Hyphomonadaceae</taxon>
        <taxon>Candidatus Viadribacter</taxon>
    </lineage>
</organism>
<feature type="domain" description="Band 7" evidence="2">
    <location>
        <begin position="48"/>
        <end position="208"/>
    </location>
</feature>
<name>A0A1B1ANC4_9PROT</name>
<dbReference type="Proteomes" id="UP000092498">
    <property type="component" value="Chromosome"/>
</dbReference>
<dbReference type="Pfam" id="PF01145">
    <property type="entry name" value="Band_7"/>
    <property type="match status" value="1"/>
</dbReference>
<dbReference type="InterPro" id="IPR036013">
    <property type="entry name" value="Band_7/SPFH_dom_sf"/>
</dbReference>
<reference evidence="3 4" key="1">
    <citation type="submission" date="2015-11" db="EMBL/GenBank/DDBJ databases">
        <title>Whole-Genome Sequence of Candidatus Oderbacter manganicum from the National Park Lower Oder Valley, Germany.</title>
        <authorList>
            <person name="Braun B."/>
            <person name="Liere K."/>
            <person name="Szewzyk U."/>
        </authorList>
    </citation>
    <scope>NUCLEOTIDE SEQUENCE [LARGE SCALE GENOMIC DNA]</scope>
    <source>
        <strain evidence="3 4">OTSz_A_272</strain>
    </source>
</reference>